<evidence type="ECO:0000256" key="3">
    <source>
        <dbReference type="ARBA" id="ARBA00022692"/>
    </source>
</evidence>
<evidence type="ECO:0000313" key="8">
    <source>
        <dbReference type="Proteomes" id="UP001501565"/>
    </source>
</evidence>
<feature type="domain" description="Phosphatidylglycerol lysyltransferase C-terminal" evidence="6">
    <location>
        <begin position="39"/>
        <end position="328"/>
    </location>
</feature>
<comment type="caution">
    <text evidence="7">The sequence shown here is derived from an EMBL/GenBank/DDBJ whole genome shotgun (WGS) entry which is preliminary data.</text>
</comment>
<evidence type="ECO:0000256" key="5">
    <source>
        <dbReference type="ARBA" id="ARBA00023136"/>
    </source>
</evidence>
<dbReference type="Pfam" id="PF09924">
    <property type="entry name" value="LPG_synthase_C"/>
    <property type="match status" value="1"/>
</dbReference>
<evidence type="ECO:0000256" key="4">
    <source>
        <dbReference type="ARBA" id="ARBA00022989"/>
    </source>
</evidence>
<name>A0ABP7MJ67_9GAMM</name>
<dbReference type="EMBL" id="BAABBN010000007">
    <property type="protein sequence ID" value="GAA3924537.1"/>
    <property type="molecule type" value="Genomic_DNA"/>
</dbReference>
<dbReference type="RefSeq" id="WP_344798221.1">
    <property type="nucleotide sequence ID" value="NZ_BAABBN010000007.1"/>
</dbReference>
<protein>
    <recommendedName>
        <fullName evidence="6">Phosphatidylglycerol lysyltransferase C-terminal domain-containing protein</fullName>
    </recommendedName>
</protein>
<dbReference type="Proteomes" id="UP001501565">
    <property type="component" value="Unassembled WGS sequence"/>
</dbReference>
<dbReference type="PANTHER" id="PTHR34697:SF2">
    <property type="entry name" value="PHOSPHATIDYLGLYCEROL LYSYLTRANSFERASE"/>
    <property type="match status" value="1"/>
</dbReference>
<evidence type="ECO:0000256" key="2">
    <source>
        <dbReference type="ARBA" id="ARBA00022475"/>
    </source>
</evidence>
<evidence type="ECO:0000259" key="6">
    <source>
        <dbReference type="Pfam" id="PF09924"/>
    </source>
</evidence>
<evidence type="ECO:0000313" key="7">
    <source>
        <dbReference type="EMBL" id="GAA3924537.1"/>
    </source>
</evidence>
<dbReference type="InterPro" id="IPR051211">
    <property type="entry name" value="PG_lysyltransferase"/>
</dbReference>
<sequence length="348" mass="40178">MNTLLEHRLKTSSITPGAYLPATLGHEFFSNNERIEWITKYGSHCMSFSTMQPDMCFFDVPEVGFIAYQDCLGERVVLSNPICAPEDFAFIIEQFLGMSRKPVSFIQVTPDVAQLLSSKFSMYCTEFGQETVIYLKDWTLKGKKKQIFRTALNQAKKLDIAIMETFTNHNDDRISDTWLNTRRCKQKEIRFLIRPKDINHSQGVRRFYGFKDMQPVGFVHFDPIYRNNQIIGYVPNISRANQLFKQGLFYAIMAVALEQFQSEGIELVNLGLSPLSIQNNPQPRIVSSRPLEKMFKLTARFGQKYYNFDGIQFTKSRFRGEEQPTYVASHKVIPLKAFAACFKLSQVI</sequence>
<evidence type="ECO:0000256" key="1">
    <source>
        <dbReference type="ARBA" id="ARBA00004651"/>
    </source>
</evidence>
<keyword evidence="8" id="KW-1185">Reference proteome</keyword>
<keyword evidence="4" id="KW-1133">Transmembrane helix</keyword>
<proteinExistence type="predicted"/>
<keyword evidence="3" id="KW-0812">Transmembrane</keyword>
<dbReference type="PANTHER" id="PTHR34697">
    <property type="entry name" value="PHOSPHATIDYLGLYCEROL LYSYLTRANSFERASE"/>
    <property type="match status" value="1"/>
</dbReference>
<dbReference type="InterPro" id="IPR024320">
    <property type="entry name" value="LPG_synthase_C"/>
</dbReference>
<keyword evidence="2" id="KW-1003">Cell membrane</keyword>
<accession>A0ABP7MJ67</accession>
<comment type="subcellular location">
    <subcellularLocation>
        <location evidence="1">Cell membrane</location>
        <topology evidence="1">Multi-pass membrane protein</topology>
    </subcellularLocation>
</comment>
<keyword evidence="5" id="KW-0472">Membrane</keyword>
<gene>
    <name evidence="7" type="ORF">GCM10022277_20470</name>
</gene>
<reference evidence="8" key="1">
    <citation type="journal article" date="2019" name="Int. J. Syst. Evol. Microbiol.">
        <title>The Global Catalogue of Microorganisms (GCM) 10K type strain sequencing project: providing services to taxonomists for standard genome sequencing and annotation.</title>
        <authorList>
            <consortium name="The Broad Institute Genomics Platform"/>
            <consortium name="The Broad Institute Genome Sequencing Center for Infectious Disease"/>
            <person name="Wu L."/>
            <person name="Ma J."/>
        </authorList>
    </citation>
    <scope>NUCLEOTIDE SEQUENCE [LARGE SCALE GENOMIC DNA]</scope>
    <source>
        <strain evidence="8">JCM 17551</strain>
    </source>
</reference>
<organism evidence="7 8">
    <name type="scientific">Litoribacillus peritrichatus</name>
    <dbReference type="NCBI Taxonomy" id="718191"/>
    <lineage>
        <taxon>Bacteria</taxon>
        <taxon>Pseudomonadati</taxon>
        <taxon>Pseudomonadota</taxon>
        <taxon>Gammaproteobacteria</taxon>
        <taxon>Oceanospirillales</taxon>
        <taxon>Oceanospirillaceae</taxon>
        <taxon>Litoribacillus</taxon>
    </lineage>
</organism>